<dbReference type="InterPro" id="IPR050229">
    <property type="entry name" value="GlpE_sulfurtransferase"/>
</dbReference>
<organism evidence="3 4">
    <name type="scientific">Salinicoccus hispanicus</name>
    <dbReference type="NCBI Taxonomy" id="157225"/>
    <lineage>
        <taxon>Bacteria</taxon>
        <taxon>Bacillati</taxon>
        <taxon>Bacillota</taxon>
        <taxon>Bacilli</taxon>
        <taxon>Bacillales</taxon>
        <taxon>Staphylococcaceae</taxon>
        <taxon>Salinicoccus</taxon>
    </lineage>
</organism>
<dbReference type="PANTHER" id="PTHR43031">
    <property type="entry name" value="FAD-DEPENDENT OXIDOREDUCTASE"/>
    <property type="match status" value="1"/>
</dbReference>
<dbReference type="CDD" id="cd00158">
    <property type="entry name" value="RHOD"/>
    <property type="match status" value="1"/>
</dbReference>
<evidence type="ECO:0000259" key="2">
    <source>
        <dbReference type="PROSITE" id="PS50206"/>
    </source>
</evidence>
<feature type="domain" description="Rhodanese" evidence="2">
    <location>
        <begin position="87"/>
        <end position="175"/>
    </location>
</feature>
<proteinExistence type="predicted"/>
<dbReference type="PANTHER" id="PTHR43031:SF18">
    <property type="entry name" value="RHODANESE-RELATED SULFURTRANSFERASES"/>
    <property type="match status" value="1"/>
</dbReference>
<accession>A0A6N8TWX7</accession>
<dbReference type="Pfam" id="PF00581">
    <property type="entry name" value="Rhodanese"/>
    <property type="match status" value="1"/>
</dbReference>
<sequence>MESVILSTFQIEPCIFCHSAHSCLFLFQIISNISIINLCEIFKERCRLDTWLIILLAAVVVLLLLVLNGFRNMKSVKSLPEEEFKKDLRRVQLVDLREKEKYEYGHIMGARNIPMMNFSMKMNSLRKDQPIYLYDQTGRLSIRAGRMLKKAGYTDIYMLKNGISKWTGKIKSKNK</sequence>
<gene>
    <name evidence="3" type="ORF">GQ671_02690</name>
</gene>
<dbReference type="EMBL" id="WUUK01000001">
    <property type="protein sequence ID" value="MXQ50210.1"/>
    <property type="molecule type" value="Genomic_DNA"/>
</dbReference>
<dbReference type="Gene3D" id="3.40.250.10">
    <property type="entry name" value="Rhodanese-like domain"/>
    <property type="match status" value="1"/>
</dbReference>
<feature type="transmembrane region" description="Helical" evidence="1">
    <location>
        <begin position="51"/>
        <end position="70"/>
    </location>
</feature>
<evidence type="ECO:0000313" key="4">
    <source>
        <dbReference type="Proteomes" id="UP000436284"/>
    </source>
</evidence>
<keyword evidence="1" id="KW-1133">Transmembrane helix</keyword>
<reference evidence="3 4" key="1">
    <citation type="submission" date="2019-12" db="EMBL/GenBank/DDBJ databases">
        <title>Salinicoccus cyprini sp. nov., isolated from gastro-intestinal tract of mirror carp, Cyprinus carpio var. specularis, collected from Gobind Sagar Reservoir, Himachal Pradesh, India.</title>
        <authorList>
            <person name="Talwar C."/>
            <person name="Singh A.K."/>
            <person name="Lal R."/>
            <person name="Negi R.K."/>
        </authorList>
    </citation>
    <scope>NUCLEOTIDE SEQUENCE [LARGE SCALE GENOMIC DNA]</scope>
    <source>
        <strain evidence="3 4">J-82</strain>
    </source>
</reference>
<keyword evidence="1" id="KW-0812">Transmembrane</keyword>
<evidence type="ECO:0000256" key="1">
    <source>
        <dbReference type="SAM" id="Phobius"/>
    </source>
</evidence>
<evidence type="ECO:0000313" key="3">
    <source>
        <dbReference type="EMBL" id="MXQ50210.1"/>
    </source>
</evidence>
<dbReference type="AlphaFoldDB" id="A0A6N8TWX7"/>
<keyword evidence="1" id="KW-0472">Membrane</keyword>
<dbReference type="SMART" id="SM00450">
    <property type="entry name" value="RHOD"/>
    <property type="match status" value="1"/>
</dbReference>
<protein>
    <submittedName>
        <fullName evidence="3">Rhodanese-like domain-containing protein</fullName>
    </submittedName>
</protein>
<dbReference type="OrthoDB" id="9808735at2"/>
<dbReference type="SUPFAM" id="SSF52821">
    <property type="entry name" value="Rhodanese/Cell cycle control phosphatase"/>
    <property type="match status" value="1"/>
</dbReference>
<dbReference type="PROSITE" id="PS50206">
    <property type="entry name" value="RHODANESE_3"/>
    <property type="match status" value="1"/>
</dbReference>
<dbReference type="Proteomes" id="UP000436284">
    <property type="component" value="Unassembled WGS sequence"/>
</dbReference>
<keyword evidence="4" id="KW-1185">Reference proteome</keyword>
<dbReference type="InterPro" id="IPR001763">
    <property type="entry name" value="Rhodanese-like_dom"/>
</dbReference>
<comment type="caution">
    <text evidence="3">The sequence shown here is derived from an EMBL/GenBank/DDBJ whole genome shotgun (WGS) entry which is preliminary data.</text>
</comment>
<name>A0A6N8TWX7_9STAP</name>
<dbReference type="InterPro" id="IPR036873">
    <property type="entry name" value="Rhodanese-like_dom_sf"/>
</dbReference>